<comment type="caution">
    <text evidence="1">The sequence shown here is derived from an EMBL/GenBank/DDBJ whole genome shotgun (WGS) entry which is preliminary data.</text>
</comment>
<organism evidence="1">
    <name type="scientific">Tanacetum cinerariifolium</name>
    <name type="common">Dalmatian daisy</name>
    <name type="synonym">Chrysanthemum cinerariifolium</name>
    <dbReference type="NCBI Taxonomy" id="118510"/>
    <lineage>
        <taxon>Eukaryota</taxon>
        <taxon>Viridiplantae</taxon>
        <taxon>Streptophyta</taxon>
        <taxon>Embryophyta</taxon>
        <taxon>Tracheophyta</taxon>
        <taxon>Spermatophyta</taxon>
        <taxon>Magnoliopsida</taxon>
        <taxon>eudicotyledons</taxon>
        <taxon>Gunneridae</taxon>
        <taxon>Pentapetalae</taxon>
        <taxon>asterids</taxon>
        <taxon>campanulids</taxon>
        <taxon>Asterales</taxon>
        <taxon>Asteraceae</taxon>
        <taxon>Asteroideae</taxon>
        <taxon>Anthemideae</taxon>
        <taxon>Anthemidinae</taxon>
        <taxon>Tanacetum</taxon>
    </lineage>
</organism>
<dbReference type="AlphaFoldDB" id="A0A6L2KEJ1"/>
<accession>A0A6L2KEJ1</accession>
<name>A0A6L2KEJ1_TANCI</name>
<reference evidence="1" key="1">
    <citation type="journal article" date="2019" name="Sci. Rep.">
        <title>Draft genome of Tanacetum cinerariifolium, the natural source of mosquito coil.</title>
        <authorList>
            <person name="Yamashiro T."/>
            <person name="Shiraishi A."/>
            <person name="Satake H."/>
            <person name="Nakayama K."/>
        </authorList>
    </citation>
    <scope>NUCLEOTIDE SEQUENCE</scope>
</reference>
<gene>
    <name evidence="1" type="ORF">Tci_018363</name>
</gene>
<evidence type="ECO:0000313" key="1">
    <source>
        <dbReference type="EMBL" id="GEU46385.1"/>
    </source>
</evidence>
<proteinExistence type="predicted"/>
<protein>
    <submittedName>
        <fullName evidence="1">Uncharacterized protein</fullName>
    </submittedName>
</protein>
<dbReference type="EMBL" id="BKCJ010002117">
    <property type="protein sequence ID" value="GEU46385.1"/>
    <property type="molecule type" value="Genomic_DNA"/>
</dbReference>
<sequence length="400" mass="45020">MVMMQQRDMGYCLLRNQEYRGGSPFQPPSTKIKCAQIESRANKRSIINLIGHNVKILSLNIIKFTGPYALSWKPCQEDSLNLPDHRYIADVAASFQRSQFHIIKLSMSNHCLGDCEGSGIIPKVLDELVFKSSNEGASVTVEVPDKPSDYSSSSSFDSKFKVNDISSDEAKDTKKVVNAKIVDFEKDIKDQDEAEEQEAQLEKPEATLISSAEFTSQFLNNNPHITVNDVLKDSIEPEVQLMVDVTVTQEKHVVPRPPLVDTTVTLIPGTTIISPTQPPQIQPKRRKTKVMLIKSNKHDLQVKSGELKCRVTRVENKVHAMSSFNLLEAIDMSMKAHLKNVLTKDVSNYGKIKLEKVKKSMPKNSSTPVDQAALDEFMERTDEILKLIDNLLLERRILRS</sequence>